<feature type="domain" description="Peptidase S9 prolyl oligopeptidase catalytic" evidence="5">
    <location>
        <begin position="468"/>
        <end position="679"/>
    </location>
</feature>
<dbReference type="PANTHER" id="PTHR11757">
    <property type="entry name" value="PROTEASE FAMILY S9A OLIGOPEPTIDASE"/>
    <property type="match status" value="1"/>
</dbReference>
<dbReference type="InterPro" id="IPR029058">
    <property type="entry name" value="AB_hydrolase_fold"/>
</dbReference>
<gene>
    <name evidence="7" type="primary">ptrB</name>
    <name evidence="7" type="ORF">GCM10011339_01330</name>
</gene>
<feature type="domain" description="Peptidase S9A N-terminal" evidence="6">
    <location>
        <begin position="17"/>
        <end position="407"/>
    </location>
</feature>
<dbReference type="Gene3D" id="3.40.50.1820">
    <property type="entry name" value="alpha/beta hydrolase"/>
    <property type="match status" value="1"/>
</dbReference>
<dbReference type="EMBL" id="BMIU01000001">
    <property type="protein sequence ID" value="GGF17119.1"/>
    <property type="molecule type" value="Genomic_DNA"/>
</dbReference>
<dbReference type="PANTHER" id="PTHR11757:SF19">
    <property type="entry name" value="PROLYL ENDOPEPTIDASE-LIKE"/>
    <property type="match status" value="1"/>
</dbReference>
<dbReference type="SUPFAM" id="SSF50993">
    <property type="entry name" value="Peptidase/esterase 'gauge' domain"/>
    <property type="match status" value="1"/>
</dbReference>
<name>A0ABQ1UF21_9BACT</name>
<dbReference type="Proteomes" id="UP000647339">
    <property type="component" value="Unassembled WGS sequence"/>
</dbReference>
<evidence type="ECO:0000259" key="6">
    <source>
        <dbReference type="Pfam" id="PF02897"/>
    </source>
</evidence>
<dbReference type="InterPro" id="IPR023302">
    <property type="entry name" value="Pept_S9A_N"/>
</dbReference>
<evidence type="ECO:0000256" key="4">
    <source>
        <dbReference type="ARBA" id="ARBA00022825"/>
    </source>
</evidence>
<keyword evidence="4" id="KW-0720">Serine protease</keyword>
<accession>A0ABQ1UF21</accession>
<evidence type="ECO:0000256" key="2">
    <source>
        <dbReference type="ARBA" id="ARBA00022670"/>
    </source>
</evidence>
<sequence length="684" mass="79251">MKRVEAPKAPIKIQEITYHNHTRIDPYYWMNDRENPEVIQYLNKENDFLKANLAHTEPLQEKLYLEMKNRIKEDDESVPYYRDGYFYYTKFVKGGEYPVFCRKKDALQNREEVLLDVNQIAEGHEYFNVNAITLSYDQQLLAHAEDNIGRRIYTIKVKDLSTDTILTDEITEVTGNMVWANDNKTLFYSKQDPNTLRAFQVYRHTLGTPQEEDILVYEEADETFTCHVAKSKSKDFVFIVSESTVSSETRYLDAHQPTSSFQLIQERERDLEYSVEHFEDHFLILTNHQKASNYKLVKTPVANPQKEHWQDVVPHHQDTLLEGFEVFKQYLVLEERTNGLTKIQIMPWDGTESHYITFDDPTYTAWLGYNPQFDTTSLRFGYNSLTTPSSTYDYDMEVREKELLKQQEIQGGYDPSQYQSERTWAIAPDGTRVPISLVYKMDTFKKDGSNPLLQYAYGSYGFSTDAVFSSNRLSLLDRGFVFAIAHIRGGQEMGRHWYDDGKMLKKQNTFTDFIACSEHLINERYTSSKKLFAMGGSAGGMLMGTVINMRPELYQGVIAAVPFVDVVTTMLDESIPLTTGEFDEWGNPKSKDYYDYMLAYSPYDNVESKDYPHLLVTSGLHDSQVQYWEPTKWVAKLRDKKTDKNLLLLYTNMDAGHGGASGRFHALKETAMDYAFLIDLAAQT</sequence>
<organism evidence="7 8">
    <name type="scientific">Echinicola rosea</name>
    <dbReference type="NCBI Taxonomy" id="1807691"/>
    <lineage>
        <taxon>Bacteria</taxon>
        <taxon>Pseudomonadati</taxon>
        <taxon>Bacteroidota</taxon>
        <taxon>Cytophagia</taxon>
        <taxon>Cytophagales</taxon>
        <taxon>Cyclobacteriaceae</taxon>
        <taxon>Echinicola</taxon>
    </lineage>
</organism>
<keyword evidence="3" id="KW-0378">Hydrolase</keyword>
<dbReference type="Pfam" id="PF02897">
    <property type="entry name" value="Peptidase_S9_N"/>
    <property type="match status" value="1"/>
</dbReference>
<dbReference type="PRINTS" id="PR00862">
    <property type="entry name" value="PROLIGOPTASE"/>
</dbReference>
<dbReference type="Pfam" id="PF00326">
    <property type="entry name" value="Peptidase_S9"/>
    <property type="match status" value="1"/>
</dbReference>
<dbReference type="InterPro" id="IPR001375">
    <property type="entry name" value="Peptidase_S9_cat"/>
</dbReference>
<dbReference type="RefSeq" id="WP_137402620.1">
    <property type="nucleotide sequence ID" value="NZ_BMIU01000001.1"/>
</dbReference>
<evidence type="ECO:0000256" key="3">
    <source>
        <dbReference type="ARBA" id="ARBA00022801"/>
    </source>
</evidence>
<evidence type="ECO:0000313" key="8">
    <source>
        <dbReference type="Proteomes" id="UP000647339"/>
    </source>
</evidence>
<protein>
    <submittedName>
        <fullName evidence="7">Oligopeptidase B</fullName>
    </submittedName>
</protein>
<dbReference type="SUPFAM" id="SSF53474">
    <property type="entry name" value="alpha/beta-Hydrolases"/>
    <property type="match status" value="1"/>
</dbReference>
<dbReference type="InterPro" id="IPR051543">
    <property type="entry name" value="Serine_Peptidase_S9A"/>
</dbReference>
<comment type="caution">
    <text evidence="7">The sequence shown here is derived from an EMBL/GenBank/DDBJ whole genome shotgun (WGS) entry which is preliminary data.</text>
</comment>
<comment type="similarity">
    <text evidence="1">Belongs to the peptidase S9A family.</text>
</comment>
<reference evidence="8" key="1">
    <citation type="journal article" date="2019" name="Int. J. Syst. Evol. Microbiol.">
        <title>The Global Catalogue of Microorganisms (GCM) 10K type strain sequencing project: providing services to taxonomists for standard genome sequencing and annotation.</title>
        <authorList>
            <consortium name="The Broad Institute Genomics Platform"/>
            <consortium name="The Broad Institute Genome Sequencing Center for Infectious Disease"/>
            <person name="Wu L."/>
            <person name="Ma J."/>
        </authorList>
    </citation>
    <scope>NUCLEOTIDE SEQUENCE [LARGE SCALE GENOMIC DNA]</scope>
    <source>
        <strain evidence="8">CGMCC 1.15407</strain>
    </source>
</reference>
<keyword evidence="8" id="KW-1185">Reference proteome</keyword>
<dbReference type="Gene3D" id="2.130.10.120">
    <property type="entry name" value="Prolyl oligopeptidase, N-terminal domain"/>
    <property type="match status" value="1"/>
</dbReference>
<dbReference type="InterPro" id="IPR002470">
    <property type="entry name" value="Peptidase_S9A"/>
</dbReference>
<evidence type="ECO:0000313" key="7">
    <source>
        <dbReference type="EMBL" id="GGF17119.1"/>
    </source>
</evidence>
<keyword evidence="2" id="KW-0645">Protease</keyword>
<evidence type="ECO:0000256" key="1">
    <source>
        <dbReference type="ARBA" id="ARBA00005228"/>
    </source>
</evidence>
<proteinExistence type="inferred from homology"/>
<evidence type="ECO:0000259" key="5">
    <source>
        <dbReference type="Pfam" id="PF00326"/>
    </source>
</evidence>